<organism evidence="3 4">
    <name type="scientific">Panicum miliaceum</name>
    <name type="common">Proso millet</name>
    <name type="synonym">Broomcorn millet</name>
    <dbReference type="NCBI Taxonomy" id="4540"/>
    <lineage>
        <taxon>Eukaryota</taxon>
        <taxon>Viridiplantae</taxon>
        <taxon>Streptophyta</taxon>
        <taxon>Embryophyta</taxon>
        <taxon>Tracheophyta</taxon>
        <taxon>Spermatophyta</taxon>
        <taxon>Magnoliopsida</taxon>
        <taxon>Liliopsida</taxon>
        <taxon>Poales</taxon>
        <taxon>Poaceae</taxon>
        <taxon>PACMAD clade</taxon>
        <taxon>Panicoideae</taxon>
        <taxon>Panicodae</taxon>
        <taxon>Paniceae</taxon>
        <taxon>Panicinae</taxon>
        <taxon>Panicum</taxon>
        <taxon>Panicum sect. Panicum</taxon>
    </lineage>
</organism>
<dbReference type="Proteomes" id="UP000275267">
    <property type="component" value="Unassembled WGS sequence"/>
</dbReference>
<dbReference type="EMBL" id="PQIB02000018">
    <property type="protein sequence ID" value="RLM54960.1"/>
    <property type="molecule type" value="Genomic_DNA"/>
</dbReference>
<gene>
    <name evidence="3" type="ORF">C2845_PM10G10890</name>
</gene>
<feature type="domain" description="FAR1" evidence="2">
    <location>
        <begin position="6"/>
        <end position="59"/>
    </location>
</feature>
<dbReference type="OrthoDB" id="694978at2759"/>
<evidence type="ECO:0000313" key="4">
    <source>
        <dbReference type="Proteomes" id="UP000275267"/>
    </source>
</evidence>
<evidence type="ECO:0000259" key="2">
    <source>
        <dbReference type="Pfam" id="PF03101"/>
    </source>
</evidence>
<name>A0A3L6PBP1_PANMI</name>
<comment type="caution">
    <text evidence="3">The sequence shown here is derived from an EMBL/GenBank/DDBJ whole genome shotgun (WGS) entry which is preliminary data.</text>
</comment>
<feature type="region of interest" description="Disordered" evidence="1">
    <location>
        <begin position="1"/>
        <end position="23"/>
    </location>
</feature>
<protein>
    <submittedName>
        <fullName evidence="3">Protein FAR1-RELATED SEQUENCE 5-like</fullName>
    </submittedName>
</protein>
<reference evidence="4" key="1">
    <citation type="journal article" date="2019" name="Nat. Commun.">
        <title>The genome of broomcorn millet.</title>
        <authorList>
            <person name="Zou C."/>
            <person name="Miki D."/>
            <person name="Li D."/>
            <person name="Tang Q."/>
            <person name="Xiao L."/>
            <person name="Rajput S."/>
            <person name="Deng P."/>
            <person name="Jia W."/>
            <person name="Huang R."/>
            <person name="Zhang M."/>
            <person name="Sun Y."/>
            <person name="Hu J."/>
            <person name="Fu X."/>
            <person name="Schnable P.S."/>
            <person name="Li F."/>
            <person name="Zhang H."/>
            <person name="Feng B."/>
            <person name="Zhu X."/>
            <person name="Liu R."/>
            <person name="Schnable J.C."/>
            <person name="Zhu J.-K."/>
            <person name="Zhang H."/>
        </authorList>
    </citation>
    <scope>NUCLEOTIDE SEQUENCE [LARGE SCALE GENOMIC DNA]</scope>
</reference>
<dbReference type="Pfam" id="PF03101">
    <property type="entry name" value="FAR1"/>
    <property type="match status" value="1"/>
</dbReference>
<sequence>MKKKAKEGDRPKTATRNHIGERDQHQIKTNCLVVMVVKEENGIWTITSLQLDHNHDLNPVNRNQLFSGKKYITDVERL</sequence>
<evidence type="ECO:0000256" key="1">
    <source>
        <dbReference type="SAM" id="MobiDB-lite"/>
    </source>
</evidence>
<dbReference type="InterPro" id="IPR004330">
    <property type="entry name" value="FAR1_DNA_bnd_dom"/>
</dbReference>
<keyword evidence="4" id="KW-1185">Reference proteome</keyword>
<proteinExistence type="predicted"/>
<dbReference type="STRING" id="4540.A0A3L6PBP1"/>
<dbReference type="AlphaFoldDB" id="A0A3L6PBP1"/>
<accession>A0A3L6PBP1</accession>
<evidence type="ECO:0000313" key="3">
    <source>
        <dbReference type="EMBL" id="RLM54960.1"/>
    </source>
</evidence>